<dbReference type="CDD" id="cd08422">
    <property type="entry name" value="PBP2_CrgA_like"/>
    <property type="match status" value="1"/>
</dbReference>
<dbReference type="Pfam" id="PF03466">
    <property type="entry name" value="LysR_substrate"/>
    <property type="match status" value="1"/>
</dbReference>
<comment type="similarity">
    <text evidence="1">Belongs to the LysR transcriptional regulatory family.</text>
</comment>
<dbReference type="PRINTS" id="PR00039">
    <property type="entry name" value="HTHLYSR"/>
</dbReference>
<dbReference type="Proteomes" id="UP000017862">
    <property type="component" value="Chromosome"/>
</dbReference>
<keyword evidence="2" id="KW-0805">Transcription regulation</keyword>
<feature type="domain" description="HTH lysR-type" evidence="5">
    <location>
        <begin position="3"/>
        <end position="60"/>
    </location>
</feature>
<dbReference type="PROSITE" id="PS50931">
    <property type="entry name" value="HTH_LYSR"/>
    <property type="match status" value="1"/>
</dbReference>
<dbReference type="KEGG" id="lar:lam_874"/>
<reference evidence="6 7" key="1">
    <citation type="journal article" date="2014" name="Mol. Plant Microbe Interact.">
        <title>The complete genome sequence of Candidatus Liberibacter americanus, associated with citrus Huanglongbing.</title>
        <authorList>
            <person name="Wulff N.A."/>
            <person name="Zhang S."/>
            <person name="Setubal J.C."/>
            <person name="Almeida N.F."/>
            <person name="Martins E.C."/>
            <person name="Harakava R."/>
            <person name="Kumar D."/>
            <person name="Rangel L.T."/>
            <person name="Foissac X."/>
            <person name="Bove J."/>
            <person name="Gabriel D.W."/>
        </authorList>
    </citation>
    <scope>NUCLEOTIDE SEQUENCE [LARGE SCALE GENOMIC DNA]</scope>
    <source>
        <strain evidence="6 7">Sao Paulo</strain>
    </source>
</reference>
<keyword evidence="3" id="KW-0238">DNA-binding</keyword>
<dbReference type="FunFam" id="1.10.10.10:FF:000001">
    <property type="entry name" value="LysR family transcriptional regulator"/>
    <property type="match status" value="1"/>
</dbReference>
<dbReference type="InterPro" id="IPR000847">
    <property type="entry name" value="LysR_HTH_N"/>
</dbReference>
<keyword evidence="7" id="KW-1185">Reference proteome</keyword>
<dbReference type="GO" id="GO:0006351">
    <property type="term" value="P:DNA-templated transcription"/>
    <property type="evidence" value="ECO:0007669"/>
    <property type="project" value="TreeGrafter"/>
</dbReference>
<dbReference type="InterPro" id="IPR036388">
    <property type="entry name" value="WH-like_DNA-bd_sf"/>
</dbReference>
<dbReference type="InterPro" id="IPR005119">
    <property type="entry name" value="LysR_subst-bd"/>
</dbReference>
<dbReference type="AlphaFoldDB" id="U6B913"/>
<dbReference type="Pfam" id="PF00126">
    <property type="entry name" value="HTH_1"/>
    <property type="match status" value="1"/>
</dbReference>
<dbReference type="STRING" id="1261131.lam_874"/>
<accession>U6B913</accession>
<evidence type="ECO:0000259" key="5">
    <source>
        <dbReference type="PROSITE" id="PS50931"/>
    </source>
</evidence>
<dbReference type="RefSeq" id="WP_007557099.1">
    <property type="nucleotide sequence ID" value="NC_022793.1"/>
</dbReference>
<dbReference type="PANTHER" id="PTHR30537:SF20">
    <property type="entry name" value="TRANSCRIPTIONAL REGULATORY PROTEIN"/>
    <property type="match status" value="1"/>
</dbReference>
<dbReference type="eggNOG" id="COG0583">
    <property type="taxonomic scope" value="Bacteria"/>
</dbReference>
<name>U6B913_9HYPH</name>
<dbReference type="PANTHER" id="PTHR30537">
    <property type="entry name" value="HTH-TYPE TRANSCRIPTIONAL REGULATOR"/>
    <property type="match status" value="1"/>
</dbReference>
<dbReference type="SUPFAM" id="SSF53850">
    <property type="entry name" value="Periplasmic binding protein-like II"/>
    <property type="match status" value="1"/>
</dbReference>
<dbReference type="GO" id="GO:0043565">
    <property type="term" value="F:sequence-specific DNA binding"/>
    <property type="evidence" value="ECO:0007669"/>
    <property type="project" value="TreeGrafter"/>
</dbReference>
<evidence type="ECO:0000256" key="3">
    <source>
        <dbReference type="ARBA" id="ARBA00023125"/>
    </source>
</evidence>
<dbReference type="EMBL" id="CP006604">
    <property type="protein sequence ID" value="AHA28207.1"/>
    <property type="molecule type" value="Genomic_DNA"/>
</dbReference>
<dbReference type="Gene3D" id="1.10.10.10">
    <property type="entry name" value="Winged helix-like DNA-binding domain superfamily/Winged helix DNA-binding domain"/>
    <property type="match status" value="1"/>
</dbReference>
<dbReference type="PATRIC" id="fig|1261131.3.peg.837"/>
<keyword evidence="4" id="KW-0804">Transcription</keyword>
<sequence length="298" mass="33819">MSFDWDKLRVFQVVAESGSFTHAAEQLNLSQSAVSRQISGLEVEVGVKLFCRHARGLMLTEQGNMLYSTASDIAIKLENVQVLLSESDNKPAGKLRIATTIDLGQNLLGDNFQEFLCLYPDIKIQFILDNKDIDISMNYADCAICLRKQHHLSLIQRKLVTINMHAYASPNYLESHGEPTSIQDLDNHNLITFGDCVPKSMANFNWLAVLGRPPDLPRIPYLQVNSYLSIMKCCMLGSGIAMLPNYIIKNNSNLVRIMSNFDMPSFEVYFCYPDFLKNNGKLKAFRDFIVLKSKNWQF</sequence>
<evidence type="ECO:0000256" key="2">
    <source>
        <dbReference type="ARBA" id="ARBA00023015"/>
    </source>
</evidence>
<evidence type="ECO:0000256" key="4">
    <source>
        <dbReference type="ARBA" id="ARBA00023163"/>
    </source>
</evidence>
<protein>
    <submittedName>
        <fullName evidence="6">Transcriptional regulator</fullName>
    </submittedName>
</protein>
<dbReference type="SUPFAM" id="SSF46785">
    <property type="entry name" value="Winged helix' DNA-binding domain"/>
    <property type="match status" value="1"/>
</dbReference>
<evidence type="ECO:0000313" key="6">
    <source>
        <dbReference type="EMBL" id="AHA28207.1"/>
    </source>
</evidence>
<dbReference type="InterPro" id="IPR058163">
    <property type="entry name" value="LysR-type_TF_proteobact-type"/>
</dbReference>
<evidence type="ECO:0000256" key="1">
    <source>
        <dbReference type="ARBA" id="ARBA00009437"/>
    </source>
</evidence>
<dbReference type="InterPro" id="IPR036390">
    <property type="entry name" value="WH_DNA-bd_sf"/>
</dbReference>
<dbReference type="Gene3D" id="3.40.190.290">
    <property type="match status" value="1"/>
</dbReference>
<dbReference type="HOGENOM" id="CLU_039613_16_2_5"/>
<organism evidence="6 7">
    <name type="scientific">Candidatus Liberibacter americanus str. Sao Paulo</name>
    <dbReference type="NCBI Taxonomy" id="1261131"/>
    <lineage>
        <taxon>Bacteria</taxon>
        <taxon>Pseudomonadati</taxon>
        <taxon>Pseudomonadota</taxon>
        <taxon>Alphaproteobacteria</taxon>
        <taxon>Hyphomicrobiales</taxon>
        <taxon>Rhizobiaceae</taxon>
        <taxon>Liberibacter</taxon>
    </lineage>
</organism>
<proteinExistence type="inferred from homology"/>
<gene>
    <name evidence="6" type="primary">lysR</name>
    <name evidence="6" type="ORF">lam_874</name>
</gene>
<evidence type="ECO:0000313" key="7">
    <source>
        <dbReference type="Proteomes" id="UP000017862"/>
    </source>
</evidence>
<dbReference type="GO" id="GO:0003700">
    <property type="term" value="F:DNA-binding transcription factor activity"/>
    <property type="evidence" value="ECO:0007669"/>
    <property type="project" value="InterPro"/>
</dbReference>